<comment type="caution">
    <text evidence="2">The sequence shown here is derived from an EMBL/GenBank/DDBJ whole genome shotgun (WGS) entry which is preliminary data.</text>
</comment>
<evidence type="ECO:0000256" key="1">
    <source>
        <dbReference type="SAM" id="MobiDB-lite"/>
    </source>
</evidence>
<accession>A0A8K0K446</accession>
<proteinExistence type="predicted"/>
<name>A0A8K0K446_LADFU</name>
<dbReference type="OrthoDB" id="10670350at2759"/>
<reference evidence="2" key="1">
    <citation type="submission" date="2013-04" db="EMBL/GenBank/DDBJ databases">
        <authorList>
            <person name="Qu J."/>
            <person name="Murali S.C."/>
            <person name="Bandaranaike D."/>
            <person name="Bellair M."/>
            <person name="Blankenburg K."/>
            <person name="Chao H."/>
            <person name="Dinh H."/>
            <person name="Doddapaneni H."/>
            <person name="Downs B."/>
            <person name="Dugan-Rocha S."/>
            <person name="Elkadiri S."/>
            <person name="Gnanaolivu R.D."/>
            <person name="Hernandez B."/>
            <person name="Javaid M."/>
            <person name="Jayaseelan J.C."/>
            <person name="Lee S."/>
            <person name="Li M."/>
            <person name="Ming W."/>
            <person name="Munidasa M."/>
            <person name="Muniz J."/>
            <person name="Nguyen L."/>
            <person name="Ongeri F."/>
            <person name="Osuji N."/>
            <person name="Pu L.-L."/>
            <person name="Puazo M."/>
            <person name="Qu C."/>
            <person name="Quiroz J."/>
            <person name="Raj R."/>
            <person name="Weissenberger G."/>
            <person name="Xin Y."/>
            <person name="Zou X."/>
            <person name="Han Y."/>
            <person name="Richards S."/>
            <person name="Worley K."/>
            <person name="Muzny D."/>
            <person name="Gibbs R."/>
        </authorList>
    </citation>
    <scope>NUCLEOTIDE SEQUENCE</scope>
    <source>
        <strain evidence="2">Sampled in the wild</strain>
    </source>
</reference>
<dbReference type="EMBL" id="KZ308322">
    <property type="protein sequence ID" value="KAG8227441.1"/>
    <property type="molecule type" value="Genomic_DNA"/>
</dbReference>
<organism evidence="2 3">
    <name type="scientific">Ladona fulva</name>
    <name type="common">Scarce chaser dragonfly</name>
    <name type="synonym">Libellula fulva</name>
    <dbReference type="NCBI Taxonomy" id="123851"/>
    <lineage>
        <taxon>Eukaryota</taxon>
        <taxon>Metazoa</taxon>
        <taxon>Ecdysozoa</taxon>
        <taxon>Arthropoda</taxon>
        <taxon>Hexapoda</taxon>
        <taxon>Insecta</taxon>
        <taxon>Pterygota</taxon>
        <taxon>Palaeoptera</taxon>
        <taxon>Odonata</taxon>
        <taxon>Epiprocta</taxon>
        <taxon>Anisoptera</taxon>
        <taxon>Libelluloidea</taxon>
        <taxon>Libellulidae</taxon>
        <taxon>Ladona</taxon>
    </lineage>
</organism>
<evidence type="ECO:0000313" key="3">
    <source>
        <dbReference type="Proteomes" id="UP000792457"/>
    </source>
</evidence>
<reference evidence="2" key="2">
    <citation type="submission" date="2017-10" db="EMBL/GenBank/DDBJ databases">
        <title>Ladona fulva Genome sequencing and assembly.</title>
        <authorList>
            <person name="Murali S."/>
            <person name="Richards S."/>
            <person name="Bandaranaike D."/>
            <person name="Bellair M."/>
            <person name="Blankenburg K."/>
            <person name="Chao H."/>
            <person name="Dinh H."/>
            <person name="Doddapaneni H."/>
            <person name="Dugan-Rocha S."/>
            <person name="Elkadiri S."/>
            <person name="Gnanaolivu R."/>
            <person name="Hernandez B."/>
            <person name="Skinner E."/>
            <person name="Javaid M."/>
            <person name="Lee S."/>
            <person name="Li M."/>
            <person name="Ming W."/>
            <person name="Munidasa M."/>
            <person name="Muniz J."/>
            <person name="Nguyen L."/>
            <person name="Hughes D."/>
            <person name="Osuji N."/>
            <person name="Pu L.-L."/>
            <person name="Puazo M."/>
            <person name="Qu C."/>
            <person name="Quiroz J."/>
            <person name="Raj R."/>
            <person name="Weissenberger G."/>
            <person name="Xin Y."/>
            <person name="Zou X."/>
            <person name="Han Y."/>
            <person name="Worley K."/>
            <person name="Muzny D."/>
            <person name="Gibbs R."/>
        </authorList>
    </citation>
    <scope>NUCLEOTIDE SEQUENCE</scope>
    <source>
        <strain evidence="2">Sampled in the wild</strain>
    </source>
</reference>
<sequence length="553" mass="60487">MESETSVDSVTDLACILEIFFKGLSECGVLSTYSVQLQTAISDVTVHLKFCQHVYQIMKSLQVLLQRISRLPGGKSISSDRATQTEPLISSESERQILRCRKSSRPVLRKVFRKGASHLPLHLLKSSDKVFVRTKPKSLLSGNAVDAYSINDTSLISLKESVDVPSTASHPSLTEEVTCPSSNVSQISSSPNDSIVSSSIGFGTNSPTHGQVNSSTQPSQVSSKLGVSERISVQEIHSENGRLLSSNEASRNCSKNSISTDLLSATSCTDFSSDSQIHSLDTSSELVPQDLIAVLDDEDVSNQQETAVLFLQAHDTGEEISHDEVTIQEERMESRNLPLEEDMRTNIQQDSSLYSYTAIVEKEDSNSSKSIKEGMDIVSSLEDHEDLGLFCKDGVELDPMHSVAVEVVEKGGGLISIFTSNSPKEDDDNSTSLYGNDDVLTPKKDVHMGNGVNSKNGLIERFFDPKPDSRHKKRTSFALIGMKMEDVNSQGGSDDDTEQFTERQCITEDPCNELHPDKEDQCDNGEAIGLEGDIDPDDELGQNFVHIVVTASR</sequence>
<protein>
    <submittedName>
        <fullName evidence="2">Uncharacterized protein</fullName>
    </submittedName>
</protein>
<keyword evidence="3" id="KW-1185">Reference proteome</keyword>
<dbReference type="AlphaFoldDB" id="A0A8K0K446"/>
<feature type="compositionally biased region" description="Polar residues" evidence="1">
    <location>
        <begin position="200"/>
        <end position="225"/>
    </location>
</feature>
<feature type="non-terminal residue" evidence="2">
    <location>
        <position position="1"/>
    </location>
</feature>
<feature type="compositionally biased region" description="Low complexity" evidence="1">
    <location>
        <begin position="180"/>
        <end position="199"/>
    </location>
</feature>
<dbReference type="Proteomes" id="UP000792457">
    <property type="component" value="Unassembled WGS sequence"/>
</dbReference>
<gene>
    <name evidence="2" type="ORF">J437_LFUL000450</name>
</gene>
<evidence type="ECO:0000313" key="2">
    <source>
        <dbReference type="EMBL" id="KAG8227441.1"/>
    </source>
</evidence>
<feature type="region of interest" description="Disordered" evidence="1">
    <location>
        <begin position="514"/>
        <end position="537"/>
    </location>
</feature>
<feature type="region of interest" description="Disordered" evidence="1">
    <location>
        <begin position="165"/>
        <end position="227"/>
    </location>
</feature>